<dbReference type="InterPro" id="IPR011006">
    <property type="entry name" value="CheY-like_superfamily"/>
</dbReference>
<dbReference type="SUPFAM" id="SSF46689">
    <property type="entry name" value="Homeodomain-like"/>
    <property type="match status" value="2"/>
</dbReference>
<evidence type="ECO:0000256" key="3">
    <source>
        <dbReference type="ARBA" id="ARBA00022553"/>
    </source>
</evidence>
<dbReference type="InterPro" id="IPR041522">
    <property type="entry name" value="CdaR_GGDEF"/>
</dbReference>
<protein>
    <submittedName>
        <fullName evidence="11">Response regulator</fullName>
    </submittedName>
</protein>
<dbReference type="PROSITE" id="PS01124">
    <property type="entry name" value="HTH_ARAC_FAMILY_2"/>
    <property type="match status" value="1"/>
</dbReference>
<sequence length="541" mass="62187">MKKVFLVDDEIVIRENMRNCIDWNKEGFEYCGDASDGEVALPEIERLKPDILITDIKMPFMNGLELSAIVRQRLPDTKIIILSGHDEFEFARQAIRIGVEEYCLKPFGSADIIQLLRQMSTTIDLESLDKERIKQLKQRLVDKESTSRDELLASLCNGFIASAEAIERATQLGINLIARHFAVILTDIRTTDDQSLVLLDPVQQVEQTMSELLHEQIKYIDYKRSRTEKVWVLKGESAEQLQVAIDNFTGPIKDQMENTYPCSIVFGIGGIHDRLQAVHASFLQAEEDKHWRRLSGLNKHSLLDLSGGSPDQSIFLDRVGFIEFLKVGSASQADTHIRQFAKDMMAIEWKTSLYGYYLLNDLTIEVIRAARSIYRNADASGNTVQSFQKDIHSIRSWEEAFEYLKKLAEKIWQWRSESADKYGEMLEKVKAFVRSNYGNEKLSLQDAAEHVCVSPNHLSKVFSQETGQTFIEFIMETRIRKAMELLHSTNARSYEIAYQVGYQDPHYFSNLFKRITGMNIREFRKQGLSPELLRVQEGETQ</sequence>
<keyword evidence="4" id="KW-0902">Two-component regulatory system</keyword>
<accession>A0AA95EYC1</accession>
<keyword evidence="2" id="KW-0963">Cytoplasm</keyword>
<dbReference type="GO" id="GO:0005737">
    <property type="term" value="C:cytoplasm"/>
    <property type="evidence" value="ECO:0007669"/>
    <property type="project" value="UniProtKB-SubCell"/>
</dbReference>
<evidence type="ECO:0000256" key="7">
    <source>
        <dbReference type="ARBA" id="ARBA00023163"/>
    </source>
</evidence>
<evidence type="ECO:0000313" key="12">
    <source>
        <dbReference type="Proteomes" id="UP001178662"/>
    </source>
</evidence>
<dbReference type="InterPro" id="IPR051552">
    <property type="entry name" value="HptR"/>
</dbReference>
<dbReference type="PROSITE" id="PS50110">
    <property type="entry name" value="RESPONSE_REGULATORY"/>
    <property type="match status" value="1"/>
</dbReference>
<keyword evidence="7" id="KW-0804">Transcription</keyword>
<feature type="modified residue" description="4-aspartylphosphate" evidence="8">
    <location>
        <position position="55"/>
    </location>
</feature>
<keyword evidence="5" id="KW-0805">Transcription regulation</keyword>
<dbReference type="Pfam" id="PF00072">
    <property type="entry name" value="Response_reg"/>
    <property type="match status" value="1"/>
</dbReference>
<evidence type="ECO:0000259" key="9">
    <source>
        <dbReference type="PROSITE" id="PS01124"/>
    </source>
</evidence>
<dbReference type="InterPro" id="IPR001789">
    <property type="entry name" value="Sig_transdc_resp-reg_receiver"/>
</dbReference>
<evidence type="ECO:0000256" key="6">
    <source>
        <dbReference type="ARBA" id="ARBA00023125"/>
    </source>
</evidence>
<dbReference type="SUPFAM" id="SSF52172">
    <property type="entry name" value="CheY-like"/>
    <property type="match status" value="1"/>
</dbReference>
<dbReference type="Pfam" id="PF17853">
    <property type="entry name" value="GGDEF_2"/>
    <property type="match status" value="1"/>
</dbReference>
<dbReference type="SMART" id="SM00448">
    <property type="entry name" value="REC"/>
    <property type="match status" value="1"/>
</dbReference>
<proteinExistence type="predicted"/>
<evidence type="ECO:0000256" key="2">
    <source>
        <dbReference type="ARBA" id="ARBA00022490"/>
    </source>
</evidence>
<organism evidence="11 12">
    <name type="scientific">Candidatus Cohnella colombiensis</name>
    <dbReference type="NCBI Taxonomy" id="3121368"/>
    <lineage>
        <taxon>Bacteria</taxon>
        <taxon>Bacillati</taxon>
        <taxon>Bacillota</taxon>
        <taxon>Bacilli</taxon>
        <taxon>Bacillales</taxon>
        <taxon>Paenibacillaceae</taxon>
        <taxon>Cohnella</taxon>
    </lineage>
</organism>
<dbReference type="PANTHER" id="PTHR42713:SF3">
    <property type="entry name" value="TRANSCRIPTIONAL REGULATORY PROTEIN HPTR"/>
    <property type="match status" value="1"/>
</dbReference>
<evidence type="ECO:0000313" key="11">
    <source>
        <dbReference type="EMBL" id="WEK54207.1"/>
    </source>
</evidence>
<dbReference type="Gene3D" id="1.10.10.60">
    <property type="entry name" value="Homeodomain-like"/>
    <property type="match status" value="2"/>
</dbReference>
<dbReference type="Proteomes" id="UP001178662">
    <property type="component" value="Chromosome"/>
</dbReference>
<dbReference type="AlphaFoldDB" id="A0AA95EYC1"/>
<dbReference type="SMART" id="SM00342">
    <property type="entry name" value="HTH_ARAC"/>
    <property type="match status" value="1"/>
</dbReference>
<evidence type="ECO:0000256" key="4">
    <source>
        <dbReference type="ARBA" id="ARBA00023012"/>
    </source>
</evidence>
<dbReference type="GO" id="GO:0000160">
    <property type="term" value="P:phosphorelay signal transduction system"/>
    <property type="evidence" value="ECO:0007669"/>
    <property type="project" value="UniProtKB-KW"/>
</dbReference>
<evidence type="ECO:0000256" key="5">
    <source>
        <dbReference type="ARBA" id="ARBA00023015"/>
    </source>
</evidence>
<dbReference type="EMBL" id="CP119317">
    <property type="protein sequence ID" value="WEK54207.1"/>
    <property type="molecule type" value="Genomic_DNA"/>
</dbReference>
<keyword evidence="12" id="KW-1185">Reference proteome</keyword>
<feature type="domain" description="Response regulatory" evidence="10">
    <location>
        <begin position="3"/>
        <end position="120"/>
    </location>
</feature>
<dbReference type="GO" id="GO:0043565">
    <property type="term" value="F:sequence-specific DNA binding"/>
    <property type="evidence" value="ECO:0007669"/>
    <property type="project" value="InterPro"/>
</dbReference>
<dbReference type="PANTHER" id="PTHR42713">
    <property type="entry name" value="HISTIDINE KINASE-RELATED"/>
    <property type="match status" value="1"/>
</dbReference>
<dbReference type="Gene3D" id="3.40.50.2300">
    <property type="match status" value="1"/>
</dbReference>
<evidence type="ECO:0000256" key="8">
    <source>
        <dbReference type="PROSITE-ProRule" id="PRU00169"/>
    </source>
</evidence>
<keyword evidence="6" id="KW-0238">DNA-binding</keyword>
<dbReference type="InterPro" id="IPR009057">
    <property type="entry name" value="Homeodomain-like_sf"/>
</dbReference>
<dbReference type="CDD" id="cd17536">
    <property type="entry name" value="REC_YesN-like"/>
    <property type="match status" value="1"/>
</dbReference>
<evidence type="ECO:0000259" key="10">
    <source>
        <dbReference type="PROSITE" id="PS50110"/>
    </source>
</evidence>
<evidence type="ECO:0000256" key="1">
    <source>
        <dbReference type="ARBA" id="ARBA00004496"/>
    </source>
</evidence>
<reference evidence="11" key="1">
    <citation type="submission" date="2023-03" db="EMBL/GenBank/DDBJ databases">
        <title>Andean soil-derived lignocellulolytic bacterial consortium as a source of novel taxa and putative plastic-active enzymes.</title>
        <authorList>
            <person name="Diaz-Garcia L."/>
            <person name="Chuvochina M."/>
            <person name="Feuerriegel G."/>
            <person name="Bunk B."/>
            <person name="Sproer C."/>
            <person name="Streit W.R."/>
            <person name="Rodriguez L.M."/>
            <person name="Overmann J."/>
            <person name="Jimenez D.J."/>
        </authorList>
    </citation>
    <scope>NUCLEOTIDE SEQUENCE</scope>
    <source>
        <strain evidence="11">MAG 2441</strain>
    </source>
</reference>
<keyword evidence="3 8" id="KW-0597">Phosphoprotein</keyword>
<dbReference type="Pfam" id="PF12833">
    <property type="entry name" value="HTH_18"/>
    <property type="match status" value="1"/>
</dbReference>
<dbReference type="GO" id="GO:0003700">
    <property type="term" value="F:DNA-binding transcription factor activity"/>
    <property type="evidence" value="ECO:0007669"/>
    <property type="project" value="InterPro"/>
</dbReference>
<name>A0AA95EYC1_9BACL</name>
<dbReference type="InterPro" id="IPR018060">
    <property type="entry name" value="HTH_AraC"/>
</dbReference>
<gene>
    <name evidence="11" type="ORF">P0Y55_16855</name>
</gene>
<feature type="domain" description="HTH araC/xylS-type" evidence="9">
    <location>
        <begin position="427"/>
        <end position="526"/>
    </location>
</feature>
<comment type="subcellular location">
    <subcellularLocation>
        <location evidence="1">Cytoplasm</location>
    </subcellularLocation>
</comment>